<keyword evidence="4 5" id="KW-0472">Membrane</keyword>
<name>A0A518G0G9_9BACT</name>
<proteinExistence type="predicted"/>
<dbReference type="AlphaFoldDB" id="A0A518G0G9"/>
<evidence type="ECO:0000313" key="8">
    <source>
        <dbReference type="Proteomes" id="UP000318017"/>
    </source>
</evidence>
<sequence length="65" mass="7012">MLAYLRTALGLIAGGCTLLQLFPNQLHMQILSVCLLVVGVALGAIGVERFKTVRAQLRKLMDGSQ</sequence>
<dbReference type="GO" id="GO:0012505">
    <property type="term" value="C:endomembrane system"/>
    <property type="evidence" value="ECO:0007669"/>
    <property type="project" value="UniProtKB-SubCell"/>
</dbReference>
<dbReference type="KEGG" id="ahel:Q31a_03850"/>
<organism evidence="7 8">
    <name type="scientific">Aureliella helgolandensis</name>
    <dbReference type="NCBI Taxonomy" id="2527968"/>
    <lineage>
        <taxon>Bacteria</taxon>
        <taxon>Pseudomonadati</taxon>
        <taxon>Planctomycetota</taxon>
        <taxon>Planctomycetia</taxon>
        <taxon>Pirellulales</taxon>
        <taxon>Pirellulaceae</taxon>
        <taxon>Aureliella</taxon>
    </lineage>
</organism>
<keyword evidence="2 5" id="KW-0812">Transmembrane</keyword>
<reference evidence="7 8" key="1">
    <citation type="submission" date="2019-02" db="EMBL/GenBank/DDBJ databases">
        <title>Deep-cultivation of Planctomycetes and their phenomic and genomic characterization uncovers novel biology.</title>
        <authorList>
            <person name="Wiegand S."/>
            <person name="Jogler M."/>
            <person name="Boedeker C."/>
            <person name="Pinto D."/>
            <person name="Vollmers J."/>
            <person name="Rivas-Marin E."/>
            <person name="Kohn T."/>
            <person name="Peeters S.H."/>
            <person name="Heuer A."/>
            <person name="Rast P."/>
            <person name="Oberbeckmann S."/>
            <person name="Bunk B."/>
            <person name="Jeske O."/>
            <person name="Meyerdierks A."/>
            <person name="Storesund J.E."/>
            <person name="Kallscheuer N."/>
            <person name="Luecker S."/>
            <person name="Lage O.M."/>
            <person name="Pohl T."/>
            <person name="Merkel B.J."/>
            <person name="Hornburger P."/>
            <person name="Mueller R.-W."/>
            <person name="Bruemmer F."/>
            <person name="Labrenz M."/>
            <person name="Spormann A.M."/>
            <person name="Op den Camp H."/>
            <person name="Overmann J."/>
            <person name="Amann R."/>
            <person name="Jetten M.S.M."/>
            <person name="Mascher T."/>
            <person name="Medema M.H."/>
            <person name="Devos D.P."/>
            <person name="Kaster A.-K."/>
            <person name="Ovreas L."/>
            <person name="Rohde M."/>
            <person name="Galperin M.Y."/>
            <person name="Jogler C."/>
        </authorList>
    </citation>
    <scope>NUCLEOTIDE SEQUENCE [LARGE SCALE GENOMIC DNA]</scope>
    <source>
        <strain evidence="7 8">Q31a</strain>
    </source>
</reference>
<evidence type="ECO:0000256" key="5">
    <source>
        <dbReference type="SAM" id="Phobius"/>
    </source>
</evidence>
<comment type="subcellular location">
    <subcellularLocation>
        <location evidence="1">Endomembrane system</location>
        <topology evidence="1">Multi-pass membrane protein</topology>
    </subcellularLocation>
</comment>
<keyword evidence="3 5" id="KW-1133">Transmembrane helix</keyword>
<accession>A0A518G0G9</accession>
<gene>
    <name evidence="7" type="ORF">Q31a_03850</name>
</gene>
<dbReference type="Proteomes" id="UP000318017">
    <property type="component" value="Chromosome"/>
</dbReference>
<evidence type="ECO:0000256" key="3">
    <source>
        <dbReference type="ARBA" id="ARBA00022989"/>
    </source>
</evidence>
<evidence type="ECO:0000256" key="2">
    <source>
        <dbReference type="ARBA" id="ARBA00022692"/>
    </source>
</evidence>
<dbReference type="Pfam" id="PF02656">
    <property type="entry name" value="DUF202"/>
    <property type="match status" value="1"/>
</dbReference>
<keyword evidence="8" id="KW-1185">Reference proteome</keyword>
<protein>
    <recommendedName>
        <fullName evidence="6">DUF202 domain-containing protein</fullName>
    </recommendedName>
</protein>
<evidence type="ECO:0000256" key="1">
    <source>
        <dbReference type="ARBA" id="ARBA00004127"/>
    </source>
</evidence>
<evidence type="ECO:0000256" key="4">
    <source>
        <dbReference type="ARBA" id="ARBA00023136"/>
    </source>
</evidence>
<dbReference type="EMBL" id="CP036298">
    <property type="protein sequence ID" value="QDV22102.1"/>
    <property type="molecule type" value="Genomic_DNA"/>
</dbReference>
<evidence type="ECO:0000259" key="6">
    <source>
        <dbReference type="Pfam" id="PF02656"/>
    </source>
</evidence>
<feature type="transmembrane region" description="Helical" evidence="5">
    <location>
        <begin position="28"/>
        <end position="47"/>
    </location>
</feature>
<feature type="domain" description="DUF202" evidence="6">
    <location>
        <begin position="2"/>
        <end position="53"/>
    </location>
</feature>
<dbReference type="InterPro" id="IPR003807">
    <property type="entry name" value="DUF202"/>
</dbReference>
<evidence type="ECO:0000313" key="7">
    <source>
        <dbReference type="EMBL" id="QDV22102.1"/>
    </source>
</evidence>